<keyword evidence="3" id="KW-1185">Reference proteome</keyword>
<feature type="signal peptide" evidence="1">
    <location>
        <begin position="1"/>
        <end position="19"/>
    </location>
</feature>
<name>A0A2V3DNN5_9MICC</name>
<accession>A0A2V3DNN5</accession>
<dbReference type="Proteomes" id="UP000246303">
    <property type="component" value="Unassembled WGS sequence"/>
</dbReference>
<feature type="chain" id="PRO_5039223521" description="Lipoprotein" evidence="1">
    <location>
        <begin position="20"/>
        <end position="177"/>
    </location>
</feature>
<dbReference type="EMBL" id="QHLZ01000016">
    <property type="protein sequence ID" value="PXA64089.1"/>
    <property type="molecule type" value="Genomic_DNA"/>
</dbReference>
<protein>
    <recommendedName>
        <fullName evidence="4">Lipoprotein</fullName>
    </recommendedName>
</protein>
<evidence type="ECO:0000313" key="3">
    <source>
        <dbReference type="Proteomes" id="UP000246303"/>
    </source>
</evidence>
<dbReference type="RefSeq" id="WP_110107733.1">
    <property type="nucleotide sequence ID" value="NZ_JACBZZ010000001.1"/>
</dbReference>
<evidence type="ECO:0000256" key="1">
    <source>
        <dbReference type="SAM" id="SignalP"/>
    </source>
</evidence>
<evidence type="ECO:0000313" key="2">
    <source>
        <dbReference type="EMBL" id="PXA64089.1"/>
    </source>
</evidence>
<comment type="caution">
    <text evidence="2">The sequence shown here is derived from an EMBL/GenBank/DDBJ whole genome shotgun (WGS) entry which is preliminary data.</text>
</comment>
<keyword evidence="1" id="KW-0732">Signal</keyword>
<dbReference type="PROSITE" id="PS51257">
    <property type="entry name" value="PROKAR_LIPOPROTEIN"/>
    <property type="match status" value="1"/>
</dbReference>
<organism evidence="2 3">
    <name type="scientific">Arthrobacter psychrochitiniphilus</name>
    <dbReference type="NCBI Taxonomy" id="291045"/>
    <lineage>
        <taxon>Bacteria</taxon>
        <taxon>Bacillati</taxon>
        <taxon>Actinomycetota</taxon>
        <taxon>Actinomycetes</taxon>
        <taxon>Micrococcales</taxon>
        <taxon>Micrococcaceae</taxon>
        <taxon>Arthrobacter</taxon>
    </lineage>
</organism>
<evidence type="ECO:0008006" key="4">
    <source>
        <dbReference type="Google" id="ProtNLM"/>
    </source>
</evidence>
<gene>
    <name evidence="2" type="ORF">CVS29_17115</name>
</gene>
<dbReference type="AlphaFoldDB" id="A0A2V3DNN5"/>
<sequence>MKPKLAGLAILASVLVGCAPSSEETLTATGFHNVGTTAESTIWVAGKPNVDGDYEVKVTGKLNGYCNGSVLAAVGTQICNMGETDRDSIFIIGAPDVATGGSLTLTDETIVSLAAFDIPGRSDLKIVVGIAPSNTGASFIDVQFTTASGEILNRQGNPMVDAESLVGGPSQASLGAP</sequence>
<proteinExistence type="predicted"/>
<dbReference type="OrthoDB" id="3204158at2"/>
<reference evidence="2 3" key="1">
    <citation type="submission" date="2018-05" db="EMBL/GenBank/DDBJ databases">
        <title>Genetic diversity of glacier-inhabiting Cryobacterium bacteria in China and description of Cryobacterium mengkeensis sp. nov. and Arthrobacter glacialis sp. nov.</title>
        <authorList>
            <person name="Liu Q."/>
            <person name="Xin Y.-H."/>
        </authorList>
    </citation>
    <scope>NUCLEOTIDE SEQUENCE [LARGE SCALE GENOMIC DNA]</scope>
    <source>
        <strain evidence="2 3">GP3</strain>
    </source>
</reference>